<keyword evidence="4" id="KW-1185">Reference proteome</keyword>
<dbReference type="CDD" id="cd03139">
    <property type="entry name" value="GATase1_PfpI_2"/>
    <property type="match status" value="1"/>
</dbReference>
<evidence type="ECO:0000256" key="1">
    <source>
        <dbReference type="SAM" id="MobiDB-lite"/>
    </source>
</evidence>
<evidence type="ECO:0000313" key="4">
    <source>
        <dbReference type="Proteomes" id="UP000183410"/>
    </source>
</evidence>
<dbReference type="InterPro" id="IPR002818">
    <property type="entry name" value="DJ-1/PfpI"/>
</dbReference>
<dbReference type="RefSeq" id="WP_052737354.1">
    <property type="nucleotide sequence ID" value="NZ_FONN01000041.1"/>
</dbReference>
<feature type="domain" description="DJ-1/PfpI" evidence="2">
    <location>
        <begin position="76"/>
        <end position="237"/>
    </location>
</feature>
<dbReference type="Proteomes" id="UP000183410">
    <property type="component" value="Unassembled WGS sequence"/>
</dbReference>
<sequence length="290" mass="30119">MNKKLIIKPTDRLRPRNGETITATENTEPAQHAATHDHLAGRPDDPAARAAWDRSIAAHDALAALPGVTFTADEDVVIVLHPGFDTLDVIGPHYFLASMLGAKVHLATTGAPGEPVTSAGGLPLIPTTTLEDAPASPTVLLVPGGDTPVLLADEAAMVAIRRIAAGADIVTSVCTGAIALGAAGLLDGRRATTHWSMHHLLAGYGAEAVDERVVIDGNLLTAAGVTAGMDLALRLVARLRGDEYARFLELGAEYAPQPPLGSGTPDEAGPELTALARDFYATLEHALRAE</sequence>
<dbReference type="Pfam" id="PF01965">
    <property type="entry name" value="DJ-1_PfpI"/>
    <property type="match status" value="1"/>
</dbReference>
<dbReference type="SUPFAM" id="SSF52317">
    <property type="entry name" value="Class I glutamine amidotransferase-like"/>
    <property type="match status" value="1"/>
</dbReference>
<dbReference type="GO" id="GO:0006355">
    <property type="term" value="P:regulation of DNA-templated transcription"/>
    <property type="evidence" value="ECO:0007669"/>
    <property type="project" value="TreeGrafter"/>
</dbReference>
<evidence type="ECO:0000313" key="3">
    <source>
        <dbReference type="EMBL" id="SFF45471.1"/>
    </source>
</evidence>
<name>A0A1I2IYB0_9BACL</name>
<dbReference type="EMBL" id="FONN01000041">
    <property type="protein sequence ID" value="SFF45471.1"/>
    <property type="molecule type" value="Genomic_DNA"/>
</dbReference>
<feature type="region of interest" description="Disordered" evidence="1">
    <location>
        <begin position="1"/>
        <end position="47"/>
    </location>
</feature>
<dbReference type="PANTHER" id="PTHR43130:SF2">
    <property type="entry name" value="DJ-1_PFPI DOMAIN-CONTAINING PROTEIN"/>
    <property type="match status" value="1"/>
</dbReference>
<gene>
    <name evidence="3" type="ORF">SAMN04487969_14153</name>
</gene>
<feature type="compositionally biased region" description="Basic and acidic residues" evidence="1">
    <location>
        <begin position="34"/>
        <end position="47"/>
    </location>
</feature>
<protein>
    <submittedName>
        <fullName evidence="3">DJ-1/PfpI family protein</fullName>
    </submittedName>
</protein>
<proteinExistence type="predicted"/>
<accession>A0A1I2IYB0</accession>
<evidence type="ECO:0000259" key="2">
    <source>
        <dbReference type="Pfam" id="PF01965"/>
    </source>
</evidence>
<reference evidence="4" key="1">
    <citation type="submission" date="2016-10" db="EMBL/GenBank/DDBJ databases">
        <authorList>
            <person name="Varghese N."/>
            <person name="Submissions S."/>
        </authorList>
    </citation>
    <scope>NUCLEOTIDE SEQUENCE [LARGE SCALE GENOMIC DNA]</scope>
    <source>
        <strain evidence="4">CGMCC 1.10223</strain>
    </source>
</reference>
<dbReference type="PANTHER" id="PTHR43130">
    <property type="entry name" value="ARAC-FAMILY TRANSCRIPTIONAL REGULATOR"/>
    <property type="match status" value="1"/>
</dbReference>
<feature type="compositionally biased region" description="Polar residues" evidence="1">
    <location>
        <begin position="19"/>
        <end position="29"/>
    </location>
</feature>
<dbReference type="InterPro" id="IPR052158">
    <property type="entry name" value="INH-QAR"/>
</dbReference>
<dbReference type="Gene3D" id="3.40.50.880">
    <property type="match status" value="1"/>
</dbReference>
<organism evidence="3 4">
    <name type="scientific">Paenibacillus algorifonticola</name>
    <dbReference type="NCBI Taxonomy" id="684063"/>
    <lineage>
        <taxon>Bacteria</taxon>
        <taxon>Bacillati</taxon>
        <taxon>Bacillota</taxon>
        <taxon>Bacilli</taxon>
        <taxon>Bacillales</taxon>
        <taxon>Paenibacillaceae</taxon>
        <taxon>Paenibacillus</taxon>
    </lineage>
</organism>
<dbReference type="AlphaFoldDB" id="A0A1I2IYB0"/>
<dbReference type="InterPro" id="IPR029062">
    <property type="entry name" value="Class_I_gatase-like"/>
</dbReference>